<dbReference type="InterPro" id="IPR000086">
    <property type="entry name" value="NUDIX_hydrolase_dom"/>
</dbReference>
<accession>A0A1L7WS33</accession>
<dbReference type="InterPro" id="IPR015797">
    <property type="entry name" value="NUDIX_hydrolase-like_dom_sf"/>
</dbReference>
<dbReference type="AlphaFoldDB" id="A0A1L7WS33"/>
<dbReference type="STRING" id="576137.A0A1L7WS33"/>
<dbReference type="Gene3D" id="3.90.79.10">
    <property type="entry name" value="Nucleoside Triphosphate Pyrophosphohydrolase"/>
    <property type="match status" value="1"/>
</dbReference>
<feature type="domain" description="Nudix hydrolase" evidence="1">
    <location>
        <begin position="32"/>
        <end position="122"/>
    </location>
</feature>
<dbReference type="SUPFAM" id="SSF55811">
    <property type="entry name" value="Nudix"/>
    <property type="match status" value="1"/>
</dbReference>
<dbReference type="Pfam" id="PF00293">
    <property type="entry name" value="NUDIX"/>
    <property type="match status" value="1"/>
</dbReference>
<dbReference type="Proteomes" id="UP000184330">
    <property type="component" value="Unassembled WGS sequence"/>
</dbReference>
<reference evidence="2 3" key="1">
    <citation type="submission" date="2016-03" db="EMBL/GenBank/DDBJ databases">
        <authorList>
            <person name="Ploux O."/>
        </authorList>
    </citation>
    <scope>NUCLEOTIDE SEQUENCE [LARGE SCALE GENOMIC DNA]</scope>
    <source>
        <strain evidence="2 3">UAMH 11012</strain>
    </source>
</reference>
<evidence type="ECO:0000313" key="3">
    <source>
        <dbReference type="Proteomes" id="UP000184330"/>
    </source>
</evidence>
<evidence type="ECO:0000313" key="2">
    <source>
        <dbReference type="EMBL" id="CZR55581.1"/>
    </source>
</evidence>
<organism evidence="2 3">
    <name type="scientific">Phialocephala subalpina</name>
    <dbReference type="NCBI Taxonomy" id="576137"/>
    <lineage>
        <taxon>Eukaryota</taxon>
        <taxon>Fungi</taxon>
        <taxon>Dikarya</taxon>
        <taxon>Ascomycota</taxon>
        <taxon>Pezizomycotina</taxon>
        <taxon>Leotiomycetes</taxon>
        <taxon>Helotiales</taxon>
        <taxon>Mollisiaceae</taxon>
        <taxon>Phialocephala</taxon>
        <taxon>Phialocephala fortinii species complex</taxon>
    </lineage>
</organism>
<dbReference type="EMBL" id="FJOG01000006">
    <property type="protein sequence ID" value="CZR55581.1"/>
    <property type="molecule type" value="Genomic_DNA"/>
</dbReference>
<protein>
    <recommendedName>
        <fullName evidence="1">Nudix hydrolase domain-containing protein</fullName>
    </recommendedName>
</protein>
<gene>
    <name evidence="2" type="ORF">PAC_05469</name>
</gene>
<name>A0A1L7WS33_9HELO</name>
<sequence length="443" mass="49547">MSQPPNSNSNPEPVMKVIGSKDPAITYNDCIAVRAILLNPINQQIAIIKVDKGKYFKLPGGGIEPNEDHSIALARGILEKTGCKTDPDIGPCIAKCEEWHNDLHQISYCYVAKVTEDTGRPELTELGAAEGLKHSFGAVQGAFLVILRGISMYLYDGTLGIHVNTSPLLVSSYVLKAAKEVDPEIQLQWPDGATVLKPDVSTFTLVSANSQIRIPMPRLGWLNVQDDTGIDGLPTKLSFTNRPGLWTFWSPESTDFTCGVLRSFVASSGRNPTERPCTPGTFNPTCEKYERCTEYLDDVNIKKFLTELDLSRSNVKTEDMNDEFLYQRDRERLVDLVGKKSLLENNISSSTMITEATMLVTLRYTLDDNTWFVIGHARPDADSVVRRRLVYLDRASIPWTESIPREVEAGPKDFDVYLDGRRPGDFMAQRDEVRKLLLLVDDR</sequence>
<evidence type="ECO:0000259" key="1">
    <source>
        <dbReference type="Pfam" id="PF00293"/>
    </source>
</evidence>
<keyword evidence="3" id="KW-1185">Reference proteome</keyword>
<proteinExistence type="predicted"/>
<dbReference type="OrthoDB" id="2011998at2759"/>